<feature type="non-terminal residue" evidence="1">
    <location>
        <position position="64"/>
    </location>
</feature>
<dbReference type="AlphaFoldDB" id="A0A087TXG5"/>
<keyword evidence="2" id="KW-1185">Reference proteome</keyword>
<dbReference type="Proteomes" id="UP000054359">
    <property type="component" value="Unassembled WGS sequence"/>
</dbReference>
<gene>
    <name evidence="1" type="ORF">X975_08276</name>
</gene>
<accession>A0A087TXG5</accession>
<dbReference type="OrthoDB" id="958254at2759"/>
<dbReference type="EMBL" id="KK117200">
    <property type="protein sequence ID" value="KFM69804.1"/>
    <property type="molecule type" value="Genomic_DNA"/>
</dbReference>
<name>A0A087TXG5_STEMI</name>
<reference evidence="1 2" key="1">
    <citation type="submission" date="2013-11" db="EMBL/GenBank/DDBJ databases">
        <title>Genome sequencing of Stegodyphus mimosarum.</title>
        <authorList>
            <person name="Bechsgaard J."/>
        </authorList>
    </citation>
    <scope>NUCLEOTIDE SEQUENCE [LARGE SCALE GENOMIC DNA]</scope>
</reference>
<proteinExistence type="predicted"/>
<evidence type="ECO:0000313" key="1">
    <source>
        <dbReference type="EMBL" id="KFM69804.1"/>
    </source>
</evidence>
<protein>
    <submittedName>
        <fullName evidence="1">Uncharacterized protein</fullName>
    </submittedName>
</protein>
<organism evidence="1 2">
    <name type="scientific">Stegodyphus mimosarum</name>
    <name type="common">African social velvet spider</name>
    <dbReference type="NCBI Taxonomy" id="407821"/>
    <lineage>
        <taxon>Eukaryota</taxon>
        <taxon>Metazoa</taxon>
        <taxon>Ecdysozoa</taxon>
        <taxon>Arthropoda</taxon>
        <taxon>Chelicerata</taxon>
        <taxon>Arachnida</taxon>
        <taxon>Araneae</taxon>
        <taxon>Araneomorphae</taxon>
        <taxon>Entelegynae</taxon>
        <taxon>Eresoidea</taxon>
        <taxon>Eresidae</taxon>
        <taxon>Stegodyphus</taxon>
    </lineage>
</organism>
<evidence type="ECO:0000313" key="2">
    <source>
        <dbReference type="Proteomes" id="UP000054359"/>
    </source>
</evidence>
<sequence>MSRIKFINCAFNSPSQEKSLDLCIQDSTLKYNVKKCAEGSLGNNLEYQMAKKTEALNPPHTFIP</sequence>